<dbReference type="InterPro" id="IPR053936">
    <property type="entry name" value="WLS_GOLD"/>
</dbReference>
<dbReference type="GO" id="GO:0017147">
    <property type="term" value="F:Wnt-protein binding"/>
    <property type="evidence" value="ECO:0007669"/>
    <property type="project" value="InterPro"/>
</dbReference>
<dbReference type="PANTHER" id="PTHR13449:SF2">
    <property type="entry name" value="PROTEIN WNTLESS HOMOLOG"/>
    <property type="match status" value="1"/>
</dbReference>
<keyword evidence="5" id="KW-0879">Wnt signaling pathway</keyword>
<feature type="domain" description="Wntless-like transmembrane" evidence="12">
    <location>
        <begin position="472"/>
        <end position="745"/>
    </location>
</feature>
<evidence type="ECO:0000256" key="6">
    <source>
        <dbReference type="ARBA" id="ARBA00022692"/>
    </source>
</evidence>
<dbReference type="GO" id="GO:0016055">
    <property type="term" value="P:Wnt signaling pathway"/>
    <property type="evidence" value="ECO:0007669"/>
    <property type="project" value="UniProtKB-KW"/>
</dbReference>
<keyword evidence="4" id="KW-0217">Developmental protein</keyword>
<feature type="transmembrane region" description="Helical" evidence="11">
    <location>
        <begin position="622"/>
        <end position="652"/>
    </location>
</feature>
<feature type="transmembrane region" description="Helical" evidence="11">
    <location>
        <begin position="716"/>
        <end position="741"/>
    </location>
</feature>
<evidence type="ECO:0000256" key="1">
    <source>
        <dbReference type="ARBA" id="ARBA00004337"/>
    </source>
</evidence>
<dbReference type="GO" id="GO:0010008">
    <property type="term" value="C:endosome membrane"/>
    <property type="evidence" value="ECO:0007669"/>
    <property type="project" value="UniProtKB-SubCell"/>
</dbReference>
<feature type="transmembrane region" description="Helical" evidence="11">
    <location>
        <begin position="547"/>
        <end position="565"/>
    </location>
</feature>
<keyword evidence="6 11" id="KW-0812">Transmembrane</keyword>
<protein>
    <recommendedName>
        <fullName evidence="16">Protein wntless</fullName>
    </recommendedName>
</protein>
<reference evidence="15" key="1">
    <citation type="submission" date="2019-12" db="UniProtKB">
        <authorList>
            <consortium name="WormBaseParasite"/>
        </authorList>
    </citation>
    <scope>IDENTIFICATION</scope>
</reference>
<dbReference type="GO" id="GO:0000139">
    <property type="term" value="C:Golgi membrane"/>
    <property type="evidence" value="ECO:0007669"/>
    <property type="project" value="UniProtKB-SubCell"/>
</dbReference>
<evidence type="ECO:0000256" key="9">
    <source>
        <dbReference type="ARBA" id="ARBA00023136"/>
    </source>
</evidence>
<accession>A0A5S6QD51</accession>
<keyword evidence="9 11" id="KW-0472">Membrane</keyword>
<dbReference type="AlphaFoldDB" id="A0A5S6QD51"/>
<dbReference type="GO" id="GO:0006886">
    <property type="term" value="P:intracellular protein transport"/>
    <property type="evidence" value="ECO:0007669"/>
    <property type="project" value="TreeGrafter"/>
</dbReference>
<evidence type="ECO:0000256" key="7">
    <source>
        <dbReference type="ARBA" id="ARBA00022989"/>
    </source>
</evidence>
<keyword evidence="14" id="KW-1185">Reference proteome</keyword>
<feature type="transmembrane region" description="Helical" evidence="11">
    <location>
        <begin position="673"/>
        <end position="696"/>
    </location>
</feature>
<dbReference type="STRING" id="70415.A0A5S6QD51"/>
<evidence type="ECO:0000313" key="15">
    <source>
        <dbReference type="WBParaSite" id="TMUE_1000005148.1"/>
    </source>
</evidence>
<name>A0A5S6QD51_TRIMR</name>
<evidence type="ECO:0000313" key="14">
    <source>
        <dbReference type="Proteomes" id="UP000046395"/>
    </source>
</evidence>
<evidence type="ECO:0000256" key="10">
    <source>
        <dbReference type="SAM" id="MobiDB-lite"/>
    </source>
</evidence>
<comment type="subcellular location">
    <subcellularLocation>
        <location evidence="1">Endosome membrane</location>
        <topology evidence="1">Multi-pass membrane protein</topology>
    </subcellularLocation>
    <subcellularLocation>
        <location evidence="2">Golgi apparatus membrane</location>
        <topology evidence="2">Multi-pass membrane protein</topology>
    </subcellularLocation>
</comment>
<feature type="region of interest" description="Disordered" evidence="10">
    <location>
        <begin position="192"/>
        <end position="216"/>
    </location>
</feature>
<evidence type="ECO:0000256" key="4">
    <source>
        <dbReference type="ARBA" id="ARBA00022473"/>
    </source>
</evidence>
<keyword evidence="7 11" id="KW-1133">Transmembrane helix</keyword>
<proteinExistence type="inferred from homology"/>
<feature type="transmembrane region" description="Helical" evidence="11">
    <location>
        <begin position="478"/>
        <end position="497"/>
    </location>
</feature>
<feature type="compositionally biased region" description="Basic residues" evidence="10">
    <location>
        <begin position="84"/>
        <end position="97"/>
    </location>
</feature>
<dbReference type="GO" id="GO:0061355">
    <property type="term" value="P:Wnt protein secretion"/>
    <property type="evidence" value="ECO:0007669"/>
    <property type="project" value="TreeGrafter"/>
</dbReference>
<feature type="compositionally biased region" description="Basic and acidic residues" evidence="10">
    <location>
        <begin position="194"/>
        <end position="210"/>
    </location>
</feature>
<dbReference type="PANTHER" id="PTHR13449">
    <property type="entry name" value="INTEGRAL MEMBRANE PROTEIN GPR177"/>
    <property type="match status" value="1"/>
</dbReference>
<evidence type="ECO:0000256" key="8">
    <source>
        <dbReference type="ARBA" id="ARBA00023034"/>
    </source>
</evidence>
<dbReference type="Proteomes" id="UP000046395">
    <property type="component" value="Unassembled WGS sequence"/>
</dbReference>
<feature type="transmembrane region" description="Helical" evidence="11">
    <location>
        <begin position="248"/>
        <end position="269"/>
    </location>
</feature>
<feature type="transmembrane region" description="Helical" evidence="11">
    <location>
        <begin position="577"/>
        <end position="597"/>
    </location>
</feature>
<dbReference type="WBParaSite" id="TMUE_1000005148.1">
    <property type="protein sequence ID" value="TMUE_1000005148.1"/>
    <property type="gene ID" value="WBGene00285329"/>
</dbReference>
<organism evidence="14 15">
    <name type="scientific">Trichuris muris</name>
    <name type="common">Mouse whipworm</name>
    <dbReference type="NCBI Taxonomy" id="70415"/>
    <lineage>
        <taxon>Eukaryota</taxon>
        <taxon>Metazoa</taxon>
        <taxon>Ecdysozoa</taxon>
        <taxon>Nematoda</taxon>
        <taxon>Enoplea</taxon>
        <taxon>Dorylaimia</taxon>
        <taxon>Trichinellida</taxon>
        <taxon>Trichuridae</taxon>
        <taxon>Trichuris</taxon>
    </lineage>
</organism>
<dbReference type="Pfam" id="PF06664">
    <property type="entry name" value="WLS-like_TM"/>
    <property type="match status" value="1"/>
</dbReference>
<feature type="domain" description="Wntless GOLD" evidence="13">
    <location>
        <begin position="283"/>
        <end position="471"/>
    </location>
</feature>
<comment type="similarity">
    <text evidence="3">Belongs to the wntless family.</text>
</comment>
<evidence type="ECO:0000256" key="3">
    <source>
        <dbReference type="ARBA" id="ARBA00008148"/>
    </source>
</evidence>
<feature type="transmembrane region" description="Helical" evidence="11">
    <location>
        <begin position="509"/>
        <end position="527"/>
    </location>
</feature>
<sequence>MFGLIGNSGPLWTAATFSSALDPGKPAHEGRRQMRNLGNEKARIAFAGQKQLSYCAPAFEETVGAVGGGHADERSRPARCPINRGHRAKIPKARRHPFAQGLDERPDGQMAKRCAQVGNLSVGNRLRSAEKTRRHRDAHGSLAATKGAVALRPESVNGENVGTSRERLTMELTTGRRLAGRSTAPLSRLTRNRTAKEIRPKRETTPRNADEQVPTQRPLRLAEKGMKLLVGVASAGSIVENLSSKKMMALLVCLALLQIAFFLVGGLFAPSPSAWMNFLMRICVDRSLGQDGRWFYVRPNNEGCPEELEDLGRPEVPHSLVTGDPRELVFVAQMPNPRDDVQLEYSRWFQSLLGLLLIETEYSENPQWQMGKNPELRLEVRLGYRNRDDPPDAWHELISTTISRMLRCSIDQENKRSGFHFQCEPIELFELGSCDYPFYLLNIRIPGSNGTANFNREIGRLTELNLIEIHQNGGFTKVWLSMKTVLFPVMLAAVLWYRHRLTSLRRAPLLLEKCLFCLGAGMLLIDLPVEWLSLWFRMPFMLLFSDLRQGLFYAVLLSFWLIFAGEHLIDESTKNNLFAYWKNLSAVFSGCLCLFIFDACERGVHLTNPFYSIWSTNVGTNLAYLFIILAVISAAVYFVFLCFLILRVMATIKQTKSSLNVMKRGRRVCFEAIIYRFKFLMVFTIVCAGLTVSAFIMTQIGEGQLHWGDYDESPTLQYSSAFLTGVYGMWNVYTLCLLAMYAPSHKKYADSALALNNEEEEEDPCYTSTEMSALTAIAKPAFD</sequence>
<dbReference type="Pfam" id="PF21883">
    <property type="entry name" value="WLS_GOLD"/>
    <property type="match status" value="1"/>
</dbReference>
<dbReference type="InterPro" id="IPR047843">
    <property type="entry name" value="WLS-like_TM"/>
</dbReference>
<evidence type="ECO:0000256" key="11">
    <source>
        <dbReference type="SAM" id="Phobius"/>
    </source>
</evidence>
<evidence type="ECO:0000259" key="12">
    <source>
        <dbReference type="Pfam" id="PF06664"/>
    </source>
</evidence>
<dbReference type="InterPro" id="IPR009551">
    <property type="entry name" value="Wntless"/>
</dbReference>
<evidence type="ECO:0000256" key="5">
    <source>
        <dbReference type="ARBA" id="ARBA00022687"/>
    </source>
</evidence>
<feature type="region of interest" description="Disordered" evidence="10">
    <location>
        <begin position="65"/>
        <end position="109"/>
    </location>
</feature>
<evidence type="ECO:0000259" key="13">
    <source>
        <dbReference type="Pfam" id="PF21883"/>
    </source>
</evidence>
<evidence type="ECO:0000256" key="2">
    <source>
        <dbReference type="ARBA" id="ARBA00004653"/>
    </source>
</evidence>
<evidence type="ECO:0008006" key="16">
    <source>
        <dbReference type="Google" id="ProtNLM"/>
    </source>
</evidence>
<keyword evidence="8" id="KW-0333">Golgi apparatus</keyword>